<feature type="domain" description="4Fe-4S ferredoxin-type" evidence="1">
    <location>
        <begin position="33"/>
        <end position="61"/>
    </location>
</feature>
<dbReference type="InterPro" id="IPR017896">
    <property type="entry name" value="4Fe4S_Fe-S-bd"/>
</dbReference>
<evidence type="ECO:0000259" key="1">
    <source>
        <dbReference type="PROSITE" id="PS51379"/>
    </source>
</evidence>
<proteinExistence type="predicted"/>
<sequence>MAAKVDATKWPKGEKCKAVESCPVGAISQKDLEVPQVDATKCIECGLCTTIYPGIFYIEKK</sequence>
<reference evidence="3" key="1">
    <citation type="submission" date="2017-09" db="EMBL/GenBank/DDBJ databases">
        <title>Depth-based differentiation of microbial function through sediment-hosted aquifers and enrichment of novel symbionts in the deep terrestrial subsurface.</title>
        <authorList>
            <person name="Probst A.J."/>
            <person name="Ladd B."/>
            <person name="Jarett J.K."/>
            <person name="Geller-Mcgrath D.E."/>
            <person name="Sieber C.M.K."/>
            <person name="Emerson J.B."/>
            <person name="Anantharaman K."/>
            <person name="Thomas B.C."/>
            <person name="Malmstrom R."/>
            <person name="Stieglmeier M."/>
            <person name="Klingl A."/>
            <person name="Woyke T."/>
            <person name="Ryan C.M."/>
            <person name="Banfield J.F."/>
        </authorList>
    </citation>
    <scope>NUCLEOTIDE SEQUENCE [LARGE SCALE GENOMIC DNA]</scope>
</reference>
<comment type="caution">
    <text evidence="2">The sequence shown here is derived from an EMBL/GenBank/DDBJ whole genome shotgun (WGS) entry which is preliminary data.</text>
</comment>
<organism evidence="2 3">
    <name type="scientific">Candidatus Roizmanbacteria bacterium CG09_land_8_20_14_0_10_41_9</name>
    <dbReference type="NCBI Taxonomy" id="1974850"/>
    <lineage>
        <taxon>Bacteria</taxon>
        <taxon>Candidatus Roizmaniibacteriota</taxon>
    </lineage>
</organism>
<gene>
    <name evidence="2" type="ORF">COT62_02430</name>
</gene>
<dbReference type="EMBL" id="PEZG01000056">
    <property type="protein sequence ID" value="PIS15663.1"/>
    <property type="molecule type" value="Genomic_DNA"/>
</dbReference>
<dbReference type="Gene3D" id="3.30.70.20">
    <property type="match status" value="1"/>
</dbReference>
<protein>
    <submittedName>
        <fullName evidence="2">4Fe-4S ferredoxin</fullName>
    </submittedName>
</protein>
<dbReference type="PROSITE" id="PS51379">
    <property type="entry name" value="4FE4S_FER_2"/>
    <property type="match status" value="1"/>
</dbReference>
<accession>A0A2H0WSP4</accession>
<name>A0A2H0WSP4_9BACT</name>
<evidence type="ECO:0000313" key="3">
    <source>
        <dbReference type="Proteomes" id="UP000231198"/>
    </source>
</evidence>
<dbReference type="Proteomes" id="UP000231198">
    <property type="component" value="Unassembled WGS sequence"/>
</dbReference>
<dbReference type="SUPFAM" id="SSF54862">
    <property type="entry name" value="4Fe-4S ferredoxins"/>
    <property type="match status" value="1"/>
</dbReference>
<dbReference type="AlphaFoldDB" id="A0A2H0WSP4"/>
<evidence type="ECO:0000313" key="2">
    <source>
        <dbReference type="EMBL" id="PIS15663.1"/>
    </source>
</evidence>